<accession>A0A5J4S4W6</accession>
<feature type="domain" description="DUF3943" evidence="1">
    <location>
        <begin position="95"/>
        <end position="198"/>
    </location>
</feature>
<evidence type="ECO:0000259" key="1">
    <source>
        <dbReference type="Pfam" id="PF13084"/>
    </source>
</evidence>
<organism evidence="2">
    <name type="scientific">termite gut metagenome</name>
    <dbReference type="NCBI Taxonomy" id="433724"/>
    <lineage>
        <taxon>unclassified sequences</taxon>
        <taxon>metagenomes</taxon>
        <taxon>organismal metagenomes</taxon>
    </lineage>
</organism>
<comment type="caution">
    <text evidence="2">The sequence shown here is derived from an EMBL/GenBank/DDBJ whole genome shotgun (WGS) entry which is preliminary data.</text>
</comment>
<dbReference type="Pfam" id="PF13084">
    <property type="entry name" value="DUF3943"/>
    <property type="match status" value="1"/>
</dbReference>
<proteinExistence type="predicted"/>
<evidence type="ECO:0000313" key="2">
    <source>
        <dbReference type="EMBL" id="KAA6340370.1"/>
    </source>
</evidence>
<dbReference type="EMBL" id="SNRY01000465">
    <property type="protein sequence ID" value="KAA6340370.1"/>
    <property type="molecule type" value="Genomic_DNA"/>
</dbReference>
<sequence>MKKIIIILVFAGIDFLFAASTVFAQLSVTINKDTVKQKSMIKQFVRSPAGRIGIAMSEGLVFNIGLNRFDLFVLDREYARVTKSSIQYNLTHKSAWDNEMLFTNMIAHPYAGGLYFNAARANGFNFWQSIPFAVAGSYVWEYFGENIRASLNDLIATPIGGIALGEMTHRLSYLVLDDRQRGWKGLGNELLAGIISPMDFLNRMLNCDGWRFSPRVYNGEYHYPHQAFLVDFSVYNRFLTHLTDHKSDENMGVKCSVIYGEAFALQNYNPYDFFTFDINFTVLGKQPILSEVNLVGILWGKGWDKAENSWLAGIFQHFDYYESNPIIKDGSRLYEFAETVSFGGGLLYKNQREENRSPRFCGNVYANLILLGASELNYTQDSYNHGYGYSIKLDGLFHFEKRWDASFGFKRHHLFAYEDPADSRKKGNTYRNMVNLNIDFQLSHKIKISAEQRFHFRNAHFDYLEDIETSLMENRLKLTYTLSDTYNHNK</sequence>
<protein>
    <recommendedName>
        <fullName evidence="1">DUF3943 domain-containing protein</fullName>
    </recommendedName>
</protein>
<name>A0A5J4S4W6_9ZZZZ</name>
<dbReference type="AlphaFoldDB" id="A0A5J4S4W6"/>
<reference evidence="2" key="1">
    <citation type="submission" date="2019-03" db="EMBL/GenBank/DDBJ databases">
        <title>Single cell metagenomics reveals metabolic interactions within the superorganism composed of flagellate Streblomastix strix and complex community of Bacteroidetes bacteria on its surface.</title>
        <authorList>
            <person name="Treitli S.C."/>
            <person name="Kolisko M."/>
            <person name="Husnik F."/>
            <person name="Keeling P."/>
            <person name="Hampl V."/>
        </authorList>
    </citation>
    <scope>NUCLEOTIDE SEQUENCE</scope>
    <source>
        <strain evidence="2">STM</strain>
    </source>
</reference>
<dbReference type="InterPro" id="IPR025079">
    <property type="entry name" value="DUF3943"/>
</dbReference>
<gene>
    <name evidence="2" type="ORF">EZS27_011766</name>
</gene>